<proteinExistence type="predicted"/>
<organism evidence="2 3">
    <name type="scientific">Balnearium lithotrophicum</name>
    <dbReference type="NCBI Taxonomy" id="223788"/>
    <lineage>
        <taxon>Bacteria</taxon>
        <taxon>Pseudomonadati</taxon>
        <taxon>Aquificota</taxon>
        <taxon>Aquificia</taxon>
        <taxon>Desulfurobacteriales</taxon>
        <taxon>Desulfurobacteriaceae</taxon>
        <taxon>Balnearium</taxon>
    </lineage>
</organism>
<feature type="chain" id="PRO_5021998231" description="DUF4197 domain-containing protein" evidence="1">
    <location>
        <begin position="20"/>
        <end position="221"/>
    </location>
</feature>
<dbReference type="Proteomes" id="UP000317315">
    <property type="component" value="Unassembled WGS sequence"/>
</dbReference>
<accession>A0A521B0W0</accession>
<keyword evidence="1" id="KW-0732">Signal</keyword>
<evidence type="ECO:0008006" key="4">
    <source>
        <dbReference type="Google" id="ProtNLM"/>
    </source>
</evidence>
<evidence type="ECO:0000313" key="3">
    <source>
        <dbReference type="Proteomes" id="UP000317315"/>
    </source>
</evidence>
<keyword evidence="3" id="KW-1185">Reference proteome</keyword>
<sequence length="221" mass="25562">MNKALFLFLTIFLFQNSTAGQIIKEKFISKPAITWAKAYSQFLTCSSHFKLEYKFEPKVVGKLNVLSELANSYSIPVKELQKSYNLAVERAADEVLAELSQEAKETVGDEDVAFLMLDLPNYTILNFEKFITDFANRNSQRFLERSMRKCLEELRYSPMIRAFLKSCECKELLKEFPKDVKSLVYQKLSTIQEKLVENPDACKGNELKFIIENLKKFGFAE</sequence>
<dbReference type="EMBL" id="FXTM01000003">
    <property type="protein sequence ID" value="SMO40665.1"/>
    <property type="molecule type" value="Genomic_DNA"/>
</dbReference>
<protein>
    <recommendedName>
        <fullName evidence="4">DUF4197 domain-containing protein</fullName>
    </recommendedName>
</protein>
<name>A0A521B0W0_9BACT</name>
<dbReference type="RefSeq" id="WP_142933942.1">
    <property type="nucleotide sequence ID" value="NZ_FXTM01000003.1"/>
</dbReference>
<reference evidence="2 3" key="1">
    <citation type="submission" date="2017-05" db="EMBL/GenBank/DDBJ databases">
        <authorList>
            <person name="Varghese N."/>
            <person name="Submissions S."/>
        </authorList>
    </citation>
    <scope>NUCLEOTIDE SEQUENCE [LARGE SCALE GENOMIC DNA]</scope>
    <source>
        <strain evidence="2 3">DSM 16304</strain>
    </source>
</reference>
<dbReference type="OrthoDB" id="9876085at2"/>
<gene>
    <name evidence="2" type="ORF">SAMN06269117_10358</name>
</gene>
<evidence type="ECO:0000256" key="1">
    <source>
        <dbReference type="SAM" id="SignalP"/>
    </source>
</evidence>
<dbReference type="AlphaFoldDB" id="A0A521B0W0"/>
<feature type="signal peptide" evidence="1">
    <location>
        <begin position="1"/>
        <end position="19"/>
    </location>
</feature>
<evidence type="ECO:0000313" key="2">
    <source>
        <dbReference type="EMBL" id="SMO40665.1"/>
    </source>
</evidence>